<dbReference type="InterPro" id="IPR011858">
    <property type="entry name" value="His6/HISN3"/>
</dbReference>
<evidence type="ECO:0000256" key="2">
    <source>
        <dbReference type="ARBA" id="ARBA00022605"/>
    </source>
</evidence>
<keyword evidence="3 6" id="KW-0368">Histidine biosynthesis</keyword>
<keyword evidence="8" id="KW-1185">Reference proteome</keyword>
<dbReference type="Pfam" id="PF00977">
    <property type="entry name" value="His_biosynth"/>
    <property type="match status" value="1"/>
</dbReference>
<dbReference type="Proteomes" id="UP001589619">
    <property type="component" value="Unassembled WGS sequence"/>
</dbReference>
<evidence type="ECO:0000256" key="1">
    <source>
        <dbReference type="ARBA" id="ARBA00009667"/>
    </source>
</evidence>
<dbReference type="InterPro" id="IPR044524">
    <property type="entry name" value="Isoase_HisA-like"/>
</dbReference>
<dbReference type="InterPro" id="IPR013785">
    <property type="entry name" value="Aldolase_TIM"/>
</dbReference>
<dbReference type="InterPro" id="IPR006062">
    <property type="entry name" value="His_biosynth"/>
</dbReference>
<dbReference type="PANTHER" id="PTHR43090:SF2">
    <property type="entry name" value="1-(5-PHOSPHORIBOSYL)-5-[(5-PHOSPHORIBOSYLAMINO)METHYLIDENEAMINO] IMIDAZOLE-4-CARBOXAMIDE ISOMERASE"/>
    <property type="match status" value="1"/>
</dbReference>
<dbReference type="InterPro" id="IPR011060">
    <property type="entry name" value="RibuloseP-bd_barrel"/>
</dbReference>
<keyword evidence="2 6" id="KW-0028">Amino-acid biosynthesis</keyword>
<gene>
    <name evidence="7" type="primary">hisA</name>
    <name evidence="7" type="ORF">ACFFNY_19815</name>
</gene>
<comment type="similarity">
    <text evidence="1 6">Belongs to the HisA/HisF family.</text>
</comment>
<keyword evidence="4 7" id="KW-0413">Isomerase</keyword>
<evidence type="ECO:0000313" key="7">
    <source>
        <dbReference type="EMBL" id="MFB9753822.1"/>
    </source>
</evidence>
<accession>A0ABV5VZV9</accession>
<name>A0ABV5VZV9_9BACL</name>
<evidence type="ECO:0000256" key="4">
    <source>
        <dbReference type="ARBA" id="ARBA00023235"/>
    </source>
</evidence>
<organism evidence="7 8">
    <name type="scientific">Paenibacillus hodogayensis</name>
    <dbReference type="NCBI Taxonomy" id="279208"/>
    <lineage>
        <taxon>Bacteria</taxon>
        <taxon>Bacillati</taxon>
        <taxon>Bacillota</taxon>
        <taxon>Bacilli</taxon>
        <taxon>Bacillales</taxon>
        <taxon>Paenibacillaceae</taxon>
        <taxon>Paenibacillus</taxon>
    </lineage>
</organism>
<dbReference type="EMBL" id="JBHMAG010000013">
    <property type="protein sequence ID" value="MFB9753822.1"/>
    <property type="molecule type" value="Genomic_DNA"/>
</dbReference>
<dbReference type="PANTHER" id="PTHR43090">
    <property type="entry name" value="1-(5-PHOSPHORIBOSYL)-5-[(5-PHOSPHORIBOSYLAMINO)METHYLIDENEAMINO] IMIDAZOLE-4-CARBOXAMIDE ISOMERASE"/>
    <property type="match status" value="1"/>
</dbReference>
<evidence type="ECO:0000256" key="5">
    <source>
        <dbReference type="ARBA" id="ARBA00029440"/>
    </source>
</evidence>
<dbReference type="RefSeq" id="WP_344915054.1">
    <property type="nucleotide sequence ID" value="NZ_BAAAYO010000014.1"/>
</dbReference>
<evidence type="ECO:0000313" key="8">
    <source>
        <dbReference type="Proteomes" id="UP001589619"/>
    </source>
</evidence>
<protein>
    <submittedName>
        <fullName evidence="7">Phosphoribosylformimino-5-aminoimidazole carboxamide ribotide isomerase</fullName>
        <ecNumber evidence="7">5.3.1.16</ecNumber>
    </submittedName>
</protein>
<proteinExistence type="inferred from homology"/>
<evidence type="ECO:0000256" key="6">
    <source>
        <dbReference type="RuleBase" id="RU003657"/>
    </source>
</evidence>
<dbReference type="SUPFAM" id="SSF51366">
    <property type="entry name" value="Ribulose-phoshate binding barrel"/>
    <property type="match status" value="1"/>
</dbReference>
<dbReference type="GO" id="GO:0003949">
    <property type="term" value="F:1-(5-phosphoribosyl)-5-[(5-phosphoribosylamino)methylideneamino]imidazole-4-carboxamide isomerase activity"/>
    <property type="evidence" value="ECO:0007669"/>
    <property type="project" value="UniProtKB-EC"/>
</dbReference>
<comment type="caution">
    <text evidence="7">The sequence shown here is derived from an EMBL/GenBank/DDBJ whole genome shotgun (WGS) entry which is preliminary data.</text>
</comment>
<dbReference type="EC" id="5.3.1.16" evidence="7"/>
<sequence>MKFRPCIDLHDGKVKQIVGGSLQDGSRQELVTNFESDRSSADYARMYAEDGLTGGHVIKLGPGNEEAALSALRAYPGGLQLGGGVTADNAAHYLEAGASHVIVTSYVFQNGQIDFERLSRLVSEVGREKLVLDLSCRKRDDAYYVVTDRWQKFTSFEVTKDNLDHLSGFCDEFLIHAVDVEGLCRGIETNLVGMLGEWVTIPTTYAGGVSQFSDLQLVRDLGRGRIDLTIGSALDIFGGTIAYRDVVDWRG</sequence>
<dbReference type="CDD" id="cd04723">
    <property type="entry name" value="HisA_HisF"/>
    <property type="match status" value="1"/>
</dbReference>
<comment type="pathway">
    <text evidence="5">Amino-acid biosynthesis.</text>
</comment>
<reference evidence="7 8" key="1">
    <citation type="submission" date="2024-09" db="EMBL/GenBank/DDBJ databases">
        <authorList>
            <person name="Sun Q."/>
            <person name="Mori K."/>
        </authorList>
    </citation>
    <scope>NUCLEOTIDE SEQUENCE [LARGE SCALE GENOMIC DNA]</scope>
    <source>
        <strain evidence="7 8">JCM 12520</strain>
    </source>
</reference>
<dbReference type="Gene3D" id="3.20.20.70">
    <property type="entry name" value="Aldolase class I"/>
    <property type="match status" value="1"/>
</dbReference>
<evidence type="ECO:0000256" key="3">
    <source>
        <dbReference type="ARBA" id="ARBA00023102"/>
    </source>
</evidence>
<dbReference type="NCBIfam" id="TIGR02129">
    <property type="entry name" value="hisA_euk"/>
    <property type="match status" value="1"/>
</dbReference>